<evidence type="ECO:0000256" key="6">
    <source>
        <dbReference type="ARBA" id="ARBA00022989"/>
    </source>
</evidence>
<name>A0A366I5M4_9FIRM</name>
<organism evidence="11 12">
    <name type="scientific">Alkalibaculum bacchi</name>
    <dbReference type="NCBI Taxonomy" id="645887"/>
    <lineage>
        <taxon>Bacteria</taxon>
        <taxon>Bacillati</taxon>
        <taxon>Bacillota</taxon>
        <taxon>Clostridia</taxon>
        <taxon>Eubacteriales</taxon>
        <taxon>Eubacteriaceae</taxon>
        <taxon>Alkalibaculum</taxon>
    </lineage>
</organism>
<dbReference type="GO" id="GO:0005886">
    <property type="term" value="C:plasma membrane"/>
    <property type="evidence" value="ECO:0007669"/>
    <property type="project" value="UniProtKB-SubCell"/>
</dbReference>
<dbReference type="AlphaFoldDB" id="A0A366I5M4"/>
<evidence type="ECO:0000256" key="9">
    <source>
        <dbReference type="RuleBase" id="RU363032"/>
    </source>
</evidence>
<dbReference type="InterPro" id="IPR035906">
    <property type="entry name" value="MetI-like_sf"/>
</dbReference>
<dbReference type="InterPro" id="IPR000914">
    <property type="entry name" value="SBP_5_dom"/>
</dbReference>
<accession>A0A366I5M4</accession>
<dbReference type="InterPro" id="IPR000515">
    <property type="entry name" value="MetI-like"/>
</dbReference>
<reference evidence="11 12" key="1">
    <citation type="submission" date="2018-06" db="EMBL/GenBank/DDBJ databases">
        <title>Genomic Encyclopedia of Type Strains, Phase IV (KMG-IV): sequencing the most valuable type-strain genomes for metagenomic binning, comparative biology and taxonomic classification.</title>
        <authorList>
            <person name="Goeker M."/>
        </authorList>
    </citation>
    <scope>NUCLEOTIDE SEQUENCE [LARGE SCALE GENOMIC DNA]</scope>
    <source>
        <strain evidence="11 12">DSM 22112</strain>
    </source>
</reference>
<feature type="domain" description="ABC transmembrane type-1" evidence="10">
    <location>
        <begin position="89"/>
        <end position="274"/>
    </location>
</feature>
<keyword evidence="12" id="KW-1185">Reference proteome</keyword>
<dbReference type="Pfam" id="PF00528">
    <property type="entry name" value="BPD_transp_1"/>
    <property type="match status" value="1"/>
</dbReference>
<comment type="similarity">
    <text evidence="8">Belongs to the binding-protein-dependent transport system permease family. OppBC subfamily.</text>
</comment>
<feature type="transmembrane region" description="Helical" evidence="9">
    <location>
        <begin position="202"/>
        <end position="232"/>
    </location>
</feature>
<evidence type="ECO:0000259" key="10">
    <source>
        <dbReference type="PROSITE" id="PS50928"/>
    </source>
</evidence>
<evidence type="ECO:0000256" key="3">
    <source>
        <dbReference type="ARBA" id="ARBA00022448"/>
    </source>
</evidence>
<dbReference type="EMBL" id="QNRX01000010">
    <property type="protein sequence ID" value="RBP63365.1"/>
    <property type="molecule type" value="Genomic_DNA"/>
</dbReference>
<evidence type="ECO:0000256" key="2">
    <source>
        <dbReference type="ARBA" id="ARBA00004651"/>
    </source>
</evidence>
<dbReference type="InterPro" id="IPR053385">
    <property type="entry name" value="ABC_transport_permease"/>
</dbReference>
<keyword evidence="7 9" id="KW-0472">Membrane</keyword>
<keyword evidence="5 9" id="KW-0812">Transmembrane</keyword>
<comment type="subcellular location">
    <subcellularLocation>
        <location evidence="1">Cell membrane</location>
        <topology evidence="1">Lipid-anchor</topology>
    </subcellularLocation>
    <subcellularLocation>
        <location evidence="2 9">Cell membrane</location>
        <topology evidence="2 9">Multi-pass membrane protein</topology>
    </subcellularLocation>
</comment>
<dbReference type="PANTHER" id="PTHR43386">
    <property type="entry name" value="OLIGOPEPTIDE TRANSPORT SYSTEM PERMEASE PROTEIN APPC"/>
    <property type="match status" value="1"/>
</dbReference>
<dbReference type="Gene3D" id="1.10.3720.10">
    <property type="entry name" value="MetI-like"/>
    <property type="match status" value="1"/>
</dbReference>
<evidence type="ECO:0000256" key="8">
    <source>
        <dbReference type="ARBA" id="ARBA00024202"/>
    </source>
</evidence>
<dbReference type="InterPro" id="IPR023765">
    <property type="entry name" value="SBP_5_CS"/>
</dbReference>
<keyword evidence="3 9" id="KW-0813">Transport</keyword>
<dbReference type="PROSITE" id="PS01040">
    <property type="entry name" value="SBP_BACTERIAL_5"/>
    <property type="match status" value="1"/>
</dbReference>
<dbReference type="InterPro" id="IPR050366">
    <property type="entry name" value="BP-dependent_transpt_permease"/>
</dbReference>
<feature type="transmembrane region" description="Helical" evidence="9">
    <location>
        <begin position="252"/>
        <end position="273"/>
    </location>
</feature>
<keyword evidence="6 9" id="KW-1133">Transmembrane helix</keyword>
<sequence length="836" mass="92425">MGFVKKDRTKQYRTKKYRGPVKLKLIILICLALTLLLVALFAHKIVPYDPYAQNLSNALQAPGKEHIFGTDRYGRDILSRVIMGSRATIFSSLLLLGMISISGSLVGVICGYLGGKFDSFIMRISDIFLAFPGMVFAIAVAGVLGGGIMNAVIALAVISWPKYARLARGQVLTIKNMPYVQAAILSNSSFGKIIFKQILPNIFAPILITATLDLGTMIMELAGLSFLGLGAMPPMAEWGSMMSNGRSMIQTSPWVIFAPGFAIFVSVTIFNLLGDTIRDVLDPQNYNGTSDISFYSATMGKASTIFKYMKERDNKMKIIKRIMPLLLVAIMIVTLFTGCGQSSNNEGISEKPQEKVFNYGTTAYGPEMGNSGLNPHFDYSGWSSVRYGVGETLFKFNESMEIEPWLATDYEQIDEYTVKINLRDDVNFSSSRKMDGQAVKECLDNLIAVHDRAPGDLKIKEITADGQSITIVSEEKVPALLNYLSDPYGAIIDMEYGVTEDRNVAGTGPYIAEKVSDTEINLVKNENYWGGEVKVDRVNVKTITDGDTLTMALQSGEIDATQGLPYASYSLFEDNNDYKISSTNTSRAFFAQLNFDTPALQDLNVRKAIAMGIDKEGFTEVLLNGNGSPAVGVFPSNFKFGNEAVKGPTYDVDAAKKRLEEAGWKDTNNDGFVDKDGKNLTIRWLTYPGRQELPLLAESVQATLKEIGIDVKVNSTENHRDFLESGNWDIYASAFVTAPTGDPEYFFTTHSLKSSAKNRGGYYNEELEKQAGELRNEFNKDKRSDLAVQMQQIILDDVSFIFASHLQMSFVMKSNITGFEAHPSDYYEITANLEIQ</sequence>
<feature type="transmembrane region" description="Helical" evidence="9">
    <location>
        <begin position="89"/>
        <end position="115"/>
    </location>
</feature>
<dbReference type="SUPFAM" id="SSF53850">
    <property type="entry name" value="Periplasmic binding protein-like II"/>
    <property type="match status" value="1"/>
</dbReference>
<dbReference type="SUPFAM" id="SSF161098">
    <property type="entry name" value="MetI-like"/>
    <property type="match status" value="1"/>
</dbReference>
<evidence type="ECO:0000256" key="1">
    <source>
        <dbReference type="ARBA" id="ARBA00004193"/>
    </source>
</evidence>
<evidence type="ECO:0000313" key="11">
    <source>
        <dbReference type="EMBL" id="RBP63365.1"/>
    </source>
</evidence>
<dbReference type="GO" id="GO:0055085">
    <property type="term" value="P:transmembrane transport"/>
    <property type="evidence" value="ECO:0007669"/>
    <property type="project" value="InterPro"/>
</dbReference>
<dbReference type="PROSITE" id="PS50928">
    <property type="entry name" value="ABC_TM1"/>
    <property type="match status" value="1"/>
</dbReference>
<dbReference type="Proteomes" id="UP000253490">
    <property type="component" value="Unassembled WGS sequence"/>
</dbReference>
<dbReference type="CDD" id="cd06261">
    <property type="entry name" value="TM_PBP2"/>
    <property type="match status" value="1"/>
</dbReference>
<dbReference type="Gene3D" id="3.40.190.10">
    <property type="entry name" value="Periplasmic binding protein-like II"/>
    <property type="match status" value="1"/>
</dbReference>
<evidence type="ECO:0000256" key="5">
    <source>
        <dbReference type="ARBA" id="ARBA00022692"/>
    </source>
</evidence>
<dbReference type="Pfam" id="PF00496">
    <property type="entry name" value="SBP_bac_5"/>
    <property type="match status" value="1"/>
</dbReference>
<evidence type="ECO:0000256" key="7">
    <source>
        <dbReference type="ARBA" id="ARBA00023136"/>
    </source>
</evidence>
<dbReference type="RefSeq" id="WP_341457137.1">
    <property type="nucleotide sequence ID" value="NZ_QNRX01000010.1"/>
</dbReference>
<feature type="transmembrane region" description="Helical" evidence="9">
    <location>
        <begin position="318"/>
        <end position="336"/>
    </location>
</feature>
<keyword evidence="4" id="KW-1003">Cell membrane</keyword>
<proteinExistence type="inferred from homology"/>
<evidence type="ECO:0000313" key="12">
    <source>
        <dbReference type="Proteomes" id="UP000253490"/>
    </source>
</evidence>
<feature type="transmembrane region" description="Helical" evidence="9">
    <location>
        <begin position="178"/>
        <end position="195"/>
    </location>
</feature>
<evidence type="ECO:0000256" key="4">
    <source>
        <dbReference type="ARBA" id="ARBA00022475"/>
    </source>
</evidence>
<feature type="transmembrane region" description="Helical" evidence="9">
    <location>
        <begin position="21"/>
        <end position="42"/>
    </location>
</feature>
<dbReference type="CDD" id="cd08490">
    <property type="entry name" value="PBP2_NikA_DppA_OppA_like_3"/>
    <property type="match status" value="1"/>
</dbReference>
<comment type="caution">
    <text evidence="11">The sequence shown here is derived from an EMBL/GenBank/DDBJ whole genome shotgun (WGS) entry which is preliminary data.</text>
</comment>
<dbReference type="NCBIfam" id="NF045474">
    <property type="entry name" value="Opp2C"/>
    <property type="match status" value="1"/>
</dbReference>
<dbReference type="PANTHER" id="PTHR43386:SF1">
    <property type="entry name" value="D,D-DIPEPTIDE TRANSPORT SYSTEM PERMEASE PROTEIN DDPC-RELATED"/>
    <property type="match status" value="1"/>
</dbReference>
<feature type="transmembrane region" description="Helical" evidence="9">
    <location>
        <begin position="127"/>
        <end position="158"/>
    </location>
</feature>
<dbReference type="Gene3D" id="3.10.105.10">
    <property type="entry name" value="Dipeptide-binding Protein, Domain 3"/>
    <property type="match status" value="1"/>
</dbReference>
<protein>
    <submittedName>
        <fullName evidence="11">ABC-type dipeptide/oligopeptide/nickel transport system permease subunit</fullName>
    </submittedName>
</protein>
<gene>
    <name evidence="11" type="ORF">DES36_110108</name>
</gene>